<dbReference type="RefSeq" id="WP_034243482.1">
    <property type="nucleotide sequence ID" value="NZ_BJYK01000001.1"/>
</dbReference>
<keyword evidence="2" id="KW-0547">Nucleotide-binding</keyword>
<evidence type="ECO:0000256" key="4">
    <source>
        <dbReference type="SAM" id="MobiDB-lite"/>
    </source>
</evidence>
<dbReference type="SUPFAM" id="SSF52540">
    <property type="entry name" value="P-loop containing nucleoside triphosphate hydrolases"/>
    <property type="match status" value="1"/>
</dbReference>
<dbReference type="PROSITE" id="PS00211">
    <property type="entry name" value="ABC_TRANSPORTER_1"/>
    <property type="match status" value="1"/>
</dbReference>
<feature type="region of interest" description="Disordered" evidence="4">
    <location>
        <begin position="220"/>
        <end position="260"/>
    </location>
</feature>
<dbReference type="GO" id="GO:0005524">
    <property type="term" value="F:ATP binding"/>
    <property type="evidence" value="ECO:0007669"/>
    <property type="project" value="UniProtKB-KW"/>
</dbReference>
<evidence type="ECO:0000313" key="6">
    <source>
        <dbReference type="EMBL" id="GEN78568.1"/>
    </source>
</evidence>
<reference evidence="6 7" key="1">
    <citation type="submission" date="2019-07" db="EMBL/GenBank/DDBJ databases">
        <title>Whole genome shotgun sequence of Actinotalea fermentans NBRC 105374.</title>
        <authorList>
            <person name="Hosoyama A."/>
            <person name="Uohara A."/>
            <person name="Ohji S."/>
            <person name="Ichikawa N."/>
        </authorList>
    </citation>
    <scope>NUCLEOTIDE SEQUENCE [LARGE SCALE GENOMIC DNA]</scope>
    <source>
        <strain evidence="6 7">NBRC 105374</strain>
    </source>
</reference>
<evidence type="ECO:0000256" key="1">
    <source>
        <dbReference type="ARBA" id="ARBA00022448"/>
    </source>
</evidence>
<organism evidence="6 7">
    <name type="scientific">Actinotalea fermentans</name>
    <dbReference type="NCBI Taxonomy" id="43671"/>
    <lineage>
        <taxon>Bacteria</taxon>
        <taxon>Bacillati</taxon>
        <taxon>Actinomycetota</taxon>
        <taxon>Actinomycetes</taxon>
        <taxon>Micrococcales</taxon>
        <taxon>Cellulomonadaceae</taxon>
        <taxon>Actinotalea</taxon>
    </lineage>
</organism>
<dbReference type="Pfam" id="PF00005">
    <property type="entry name" value="ABC_tran"/>
    <property type="match status" value="1"/>
</dbReference>
<evidence type="ECO:0000259" key="5">
    <source>
        <dbReference type="PROSITE" id="PS50893"/>
    </source>
</evidence>
<keyword evidence="3" id="KW-0067">ATP-binding</keyword>
<dbReference type="AlphaFoldDB" id="A0A511YTP1"/>
<dbReference type="InterPro" id="IPR017871">
    <property type="entry name" value="ABC_transporter-like_CS"/>
</dbReference>
<dbReference type="PROSITE" id="PS50893">
    <property type="entry name" value="ABC_TRANSPORTER_2"/>
    <property type="match status" value="1"/>
</dbReference>
<dbReference type="InterPro" id="IPR003439">
    <property type="entry name" value="ABC_transporter-like_ATP-bd"/>
</dbReference>
<keyword evidence="1" id="KW-0813">Transport</keyword>
<dbReference type="Gene3D" id="3.40.50.300">
    <property type="entry name" value="P-loop containing nucleotide triphosphate hydrolases"/>
    <property type="match status" value="1"/>
</dbReference>
<proteinExistence type="predicted"/>
<accession>A0A511YTP1</accession>
<sequence>MSEAIDARGVVVELGGAPIVRSVDLAVGEGEVVALLGANGSGKSTLVRSLVGVVPLAAGSVRLLGATLGRQVPWGDVGYVPQRVSATSGVPATACEVVLSGTLHGRRLRPPRDGRERACAALAAVGLGAEADTAVRTLSGGQQQRVLIARALVRQPRLLLLDEPVAGVDVPSQQTFARALAELAAAGTTVLVVLHELGALAPLIQRAVVLRHGAVVHDGAPPRPAPDHAAAGHEHIHPHDGDVDPVHDESGVTPTVRWQP</sequence>
<evidence type="ECO:0000256" key="2">
    <source>
        <dbReference type="ARBA" id="ARBA00022741"/>
    </source>
</evidence>
<dbReference type="InterPro" id="IPR050153">
    <property type="entry name" value="Metal_Ion_Import_ABC"/>
</dbReference>
<dbReference type="InterPro" id="IPR027417">
    <property type="entry name" value="P-loop_NTPase"/>
</dbReference>
<protein>
    <submittedName>
        <fullName evidence="6">ABC transporter</fullName>
    </submittedName>
</protein>
<dbReference type="PANTHER" id="PTHR42734">
    <property type="entry name" value="METAL TRANSPORT SYSTEM ATP-BINDING PROTEIN TM_0124-RELATED"/>
    <property type="match status" value="1"/>
</dbReference>
<feature type="domain" description="ABC transporter" evidence="5">
    <location>
        <begin position="5"/>
        <end position="237"/>
    </location>
</feature>
<dbReference type="EMBL" id="BJYK01000001">
    <property type="protein sequence ID" value="GEN78568.1"/>
    <property type="molecule type" value="Genomic_DNA"/>
</dbReference>
<dbReference type="OrthoDB" id="5296765at2"/>
<name>A0A511YTP1_9CELL</name>
<feature type="compositionally biased region" description="Basic and acidic residues" evidence="4">
    <location>
        <begin position="230"/>
        <end position="250"/>
    </location>
</feature>
<dbReference type="InterPro" id="IPR003593">
    <property type="entry name" value="AAA+_ATPase"/>
</dbReference>
<dbReference type="Proteomes" id="UP000321484">
    <property type="component" value="Unassembled WGS sequence"/>
</dbReference>
<dbReference type="SMART" id="SM00382">
    <property type="entry name" value="AAA"/>
    <property type="match status" value="1"/>
</dbReference>
<evidence type="ECO:0000256" key="3">
    <source>
        <dbReference type="ARBA" id="ARBA00022840"/>
    </source>
</evidence>
<keyword evidence="7" id="KW-1185">Reference proteome</keyword>
<dbReference type="GO" id="GO:0016887">
    <property type="term" value="F:ATP hydrolysis activity"/>
    <property type="evidence" value="ECO:0007669"/>
    <property type="project" value="InterPro"/>
</dbReference>
<evidence type="ECO:0000313" key="7">
    <source>
        <dbReference type="Proteomes" id="UP000321484"/>
    </source>
</evidence>
<comment type="caution">
    <text evidence="6">The sequence shown here is derived from an EMBL/GenBank/DDBJ whole genome shotgun (WGS) entry which is preliminary data.</text>
</comment>
<gene>
    <name evidence="6" type="ORF">AFE02nite_03020</name>
</gene>